<keyword evidence="5 10" id="KW-0812">Transmembrane</keyword>
<keyword evidence="3" id="KW-1003">Cell membrane</keyword>
<evidence type="ECO:0000313" key="14">
    <source>
        <dbReference type="Proteomes" id="UP000531251"/>
    </source>
</evidence>
<evidence type="ECO:0000256" key="8">
    <source>
        <dbReference type="ARBA" id="ARBA00023136"/>
    </source>
</evidence>
<keyword evidence="6" id="KW-0653">Protein transport</keyword>
<keyword evidence="4" id="KW-0997">Cell inner membrane</keyword>
<evidence type="ECO:0000259" key="11">
    <source>
        <dbReference type="Pfam" id="PF11356"/>
    </source>
</evidence>
<dbReference type="Gene3D" id="2.30.42.10">
    <property type="match status" value="1"/>
</dbReference>
<feature type="compositionally biased region" description="Low complexity" evidence="9">
    <location>
        <begin position="153"/>
        <end position="165"/>
    </location>
</feature>
<evidence type="ECO:0000256" key="2">
    <source>
        <dbReference type="ARBA" id="ARBA00022448"/>
    </source>
</evidence>
<comment type="subcellular location">
    <subcellularLocation>
        <location evidence="1">Cell inner membrane</location>
    </subcellularLocation>
</comment>
<keyword evidence="7 10" id="KW-1133">Transmembrane helix</keyword>
<dbReference type="GO" id="GO:0015031">
    <property type="term" value="P:protein transport"/>
    <property type="evidence" value="ECO:0007669"/>
    <property type="project" value="UniProtKB-KW"/>
</dbReference>
<sequence>MTRLALTPRQTRTALDLLTGAMVVSVAVALASLTWRIAGHAGTGAITVPSGRSGPAVAPDMAPAIALAPFGKPMVVDAPQPTSLPLELKGIVAAIPAELSTAFIAVSGAPATGFRVGQQIEGATIAAIQRDRVLFDNGGRREFLAFPDPSLSPEQRQAAAAAPPAGEAPPPGAGPGVQPPPELPDNSAAALQKLGATQTADGFRIGANGPPGMQPGDVITSVNGTQMTDTQAANAAFAAAQAAGSAQIQILRDGRRITLTVPLR</sequence>
<evidence type="ECO:0000256" key="5">
    <source>
        <dbReference type="ARBA" id="ARBA00022692"/>
    </source>
</evidence>
<dbReference type="InterPro" id="IPR024961">
    <property type="entry name" value="T2SS_GspC_N"/>
</dbReference>
<dbReference type="AlphaFoldDB" id="A0A7X5XZ90"/>
<reference evidence="13 14" key="1">
    <citation type="submission" date="2020-03" db="EMBL/GenBank/DDBJ databases">
        <title>Genomic Encyclopedia of Type Strains, Phase IV (KMG-IV): sequencing the most valuable type-strain genomes for metagenomic binning, comparative biology and taxonomic classification.</title>
        <authorList>
            <person name="Goeker M."/>
        </authorList>
    </citation>
    <scope>NUCLEOTIDE SEQUENCE [LARGE SCALE GENOMIC DNA]</scope>
    <source>
        <strain evidence="13 14">DSM 7225</strain>
    </source>
</reference>
<protein>
    <submittedName>
        <fullName evidence="13">General secretion pathway protein C</fullName>
    </submittedName>
</protein>
<keyword evidence="14" id="KW-1185">Reference proteome</keyword>
<dbReference type="Pfam" id="PF13180">
    <property type="entry name" value="PDZ_2"/>
    <property type="match status" value="1"/>
</dbReference>
<evidence type="ECO:0000256" key="9">
    <source>
        <dbReference type="SAM" id="MobiDB-lite"/>
    </source>
</evidence>
<evidence type="ECO:0000313" key="13">
    <source>
        <dbReference type="EMBL" id="NJB97690.1"/>
    </source>
</evidence>
<dbReference type="InterPro" id="IPR036034">
    <property type="entry name" value="PDZ_sf"/>
</dbReference>
<dbReference type="EMBL" id="JAATJB010000005">
    <property type="protein sequence ID" value="NJB97690.1"/>
    <property type="molecule type" value="Genomic_DNA"/>
</dbReference>
<evidence type="ECO:0000256" key="6">
    <source>
        <dbReference type="ARBA" id="ARBA00022927"/>
    </source>
</evidence>
<evidence type="ECO:0000256" key="3">
    <source>
        <dbReference type="ARBA" id="ARBA00022475"/>
    </source>
</evidence>
<feature type="domain" description="PDZ" evidence="12">
    <location>
        <begin position="211"/>
        <end position="263"/>
    </location>
</feature>
<accession>A0A7X5XZ90</accession>
<feature type="compositionally biased region" description="Pro residues" evidence="9">
    <location>
        <begin position="166"/>
        <end position="183"/>
    </location>
</feature>
<keyword evidence="8 10" id="KW-0472">Membrane</keyword>
<dbReference type="InterPro" id="IPR001478">
    <property type="entry name" value="PDZ"/>
</dbReference>
<evidence type="ECO:0000256" key="4">
    <source>
        <dbReference type="ARBA" id="ARBA00022519"/>
    </source>
</evidence>
<feature type="transmembrane region" description="Helical" evidence="10">
    <location>
        <begin position="12"/>
        <end position="35"/>
    </location>
</feature>
<dbReference type="GO" id="GO:0005886">
    <property type="term" value="C:plasma membrane"/>
    <property type="evidence" value="ECO:0007669"/>
    <property type="project" value="UniProtKB-SubCell"/>
</dbReference>
<proteinExistence type="predicted"/>
<evidence type="ECO:0000259" key="12">
    <source>
        <dbReference type="Pfam" id="PF13180"/>
    </source>
</evidence>
<name>A0A7X5XZ90_9SPHN</name>
<dbReference type="SUPFAM" id="SSF50156">
    <property type="entry name" value="PDZ domain-like"/>
    <property type="match status" value="1"/>
</dbReference>
<feature type="domain" description="Type II secretion system protein GspC N-terminal" evidence="11">
    <location>
        <begin position="23"/>
        <end position="145"/>
    </location>
</feature>
<gene>
    <name evidence="13" type="ORF">GGR89_002005</name>
</gene>
<comment type="caution">
    <text evidence="13">The sequence shown here is derived from an EMBL/GenBank/DDBJ whole genome shotgun (WGS) entry which is preliminary data.</text>
</comment>
<evidence type="ECO:0000256" key="10">
    <source>
        <dbReference type="SAM" id="Phobius"/>
    </source>
</evidence>
<organism evidence="13 14">
    <name type="scientific">Sphingomonas trueperi</name>
    <dbReference type="NCBI Taxonomy" id="53317"/>
    <lineage>
        <taxon>Bacteria</taxon>
        <taxon>Pseudomonadati</taxon>
        <taxon>Pseudomonadota</taxon>
        <taxon>Alphaproteobacteria</taxon>
        <taxon>Sphingomonadales</taxon>
        <taxon>Sphingomonadaceae</taxon>
        <taxon>Sphingomonas</taxon>
    </lineage>
</organism>
<dbReference type="Proteomes" id="UP000531251">
    <property type="component" value="Unassembled WGS sequence"/>
</dbReference>
<evidence type="ECO:0000256" key="7">
    <source>
        <dbReference type="ARBA" id="ARBA00022989"/>
    </source>
</evidence>
<dbReference type="Pfam" id="PF11356">
    <property type="entry name" value="T2SSC"/>
    <property type="match status" value="1"/>
</dbReference>
<feature type="region of interest" description="Disordered" evidence="9">
    <location>
        <begin position="145"/>
        <end position="187"/>
    </location>
</feature>
<dbReference type="Gene3D" id="2.30.30.830">
    <property type="match status" value="1"/>
</dbReference>
<evidence type="ECO:0000256" key="1">
    <source>
        <dbReference type="ARBA" id="ARBA00004533"/>
    </source>
</evidence>
<keyword evidence="2" id="KW-0813">Transport</keyword>
<dbReference type="RefSeq" id="WP_125971935.1">
    <property type="nucleotide sequence ID" value="NZ_BAAADY010000006.1"/>
</dbReference>